<dbReference type="EMBL" id="BOMB01000004">
    <property type="protein sequence ID" value="GID10158.1"/>
    <property type="molecule type" value="Genomic_DNA"/>
</dbReference>
<comment type="caution">
    <text evidence="2">The sequence shown here is derived from an EMBL/GenBank/DDBJ whole genome shotgun (WGS) entry which is preliminary data.</text>
</comment>
<organism evidence="2 3">
    <name type="scientific">Actinocatenispora rupis</name>
    <dbReference type="NCBI Taxonomy" id="519421"/>
    <lineage>
        <taxon>Bacteria</taxon>
        <taxon>Bacillati</taxon>
        <taxon>Actinomycetota</taxon>
        <taxon>Actinomycetes</taxon>
        <taxon>Micromonosporales</taxon>
        <taxon>Micromonosporaceae</taxon>
        <taxon>Actinocatenispora</taxon>
    </lineage>
</organism>
<feature type="compositionally biased region" description="Basic and acidic residues" evidence="1">
    <location>
        <begin position="12"/>
        <end position="23"/>
    </location>
</feature>
<proteinExistence type="predicted"/>
<reference evidence="2" key="1">
    <citation type="submission" date="2021-01" db="EMBL/GenBank/DDBJ databases">
        <title>Whole genome shotgun sequence of Actinocatenispora rupis NBRC 107355.</title>
        <authorList>
            <person name="Komaki H."/>
            <person name="Tamura T."/>
        </authorList>
    </citation>
    <scope>NUCLEOTIDE SEQUENCE</scope>
    <source>
        <strain evidence="2">NBRC 107355</strain>
    </source>
</reference>
<dbReference type="AlphaFoldDB" id="A0A8J3J864"/>
<name>A0A8J3J864_9ACTN</name>
<feature type="region of interest" description="Disordered" evidence="1">
    <location>
        <begin position="1"/>
        <end position="40"/>
    </location>
</feature>
<evidence type="ECO:0000256" key="1">
    <source>
        <dbReference type="SAM" id="MobiDB-lite"/>
    </source>
</evidence>
<keyword evidence="3" id="KW-1185">Reference proteome</keyword>
<accession>A0A8J3J864</accession>
<gene>
    <name evidence="2" type="ORF">Aru02nite_10470</name>
</gene>
<evidence type="ECO:0000313" key="2">
    <source>
        <dbReference type="EMBL" id="GID10158.1"/>
    </source>
</evidence>
<protein>
    <submittedName>
        <fullName evidence="2">Uncharacterized protein</fullName>
    </submittedName>
</protein>
<sequence>MEYQKPAVAKDPQGRADVHRDPLRLAGSDRPLPATVNEPSSSLREYVDGVVQRVSVVSQVSMAAVKGARPR</sequence>
<evidence type="ECO:0000313" key="3">
    <source>
        <dbReference type="Proteomes" id="UP000612808"/>
    </source>
</evidence>
<dbReference type="Proteomes" id="UP000612808">
    <property type="component" value="Unassembled WGS sequence"/>
</dbReference>